<evidence type="ECO:0000256" key="2">
    <source>
        <dbReference type="SAM" id="MobiDB-lite"/>
    </source>
</evidence>
<evidence type="ECO:0000256" key="3">
    <source>
        <dbReference type="SAM" id="Phobius"/>
    </source>
</evidence>
<gene>
    <name evidence="6" type="ORF">Q4F26_04380</name>
</gene>
<evidence type="ECO:0000259" key="5">
    <source>
        <dbReference type="Pfam" id="PF14257"/>
    </source>
</evidence>
<evidence type="ECO:0000313" key="6">
    <source>
        <dbReference type="EMBL" id="MDO5457563.1"/>
    </source>
</evidence>
<feature type="compositionally biased region" description="Polar residues" evidence="2">
    <location>
        <begin position="317"/>
        <end position="330"/>
    </location>
</feature>
<dbReference type="EMBL" id="JAUNQW010000015">
    <property type="protein sequence ID" value="MDO5457563.1"/>
    <property type="molecule type" value="Genomic_DNA"/>
</dbReference>
<dbReference type="Pfam" id="PF14257">
    <property type="entry name" value="DUF4349"/>
    <property type="match status" value="1"/>
</dbReference>
<sequence length="363" mass="42337">MKKHRNYLIFLFSFLLVLVLTACEGGDTDSSYYENERAGEETFSQESDGENDYLIEGQESQHIVSEAYLAFETHDFNQSKADLLNLVEDYQGTVQRQSQSTNQSSLGNTGSRLEIEVHINAGDFNQFSQDLEGIESLFLQSQILDSRDESENYLSRETRIETLRSEEELIRNQLEEYEVVDDEYRSLQRQLLDVLTEIESLEREREESDGREEYVPVQILLQEASRVNRRNVEGFWQRIWNETVDAFYRFLMLLSELITLIIRLIPILLILAIVYAMAWAIWKLVQKLLAQFKKKSSDNDEKNTPSSEQPVEENHQTQRSPQDSNLTQESQVKKESKKASSSDRQLKEFKRGQAKEKEDKSKE</sequence>
<dbReference type="Proteomes" id="UP001171751">
    <property type="component" value="Unassembled WGS sequence"/>
</dbReference>
<dbReference type="InterPro" id="IPR025645">
    <property type="entry name" value="DUF4349"/>
</dbReference>
<keyword evidence="7" id="KW-1185">Reference proteome</keyword>
<evidence type="ECO:0000256" key="4">
    <source>
        <dbReference type="SAM" id="SignalP"/>
    </source>
</evidence>
<protein>
    <submittedName>
        <fullName evidence="6">DUF4349 domain-containing protein</fullName>
    </submittedName>
</protein>
<keyword evidence="3" id="KW-0812">Transmembrane</keyword>
<feature type="domain" description="DUF4349" evidence="5">
    <location>
        <begin position="61"/>
        <end position="279"/>
    </location>
</feature>
<keyword evidence="3" id="KW-0472">Membrane</keyword>
<evidence type="ECO:0000313" key="7">
    <source>
        <dbReference type="Proteomes" id="UP001171751"/>
    </source>
</evidence>
<comment type="caution">
    <text evidence="6">The sequence shown here is derived from an EMBL/GenBank/DDBJ whole genome shotgun (WGS) entry which is preliminary data.</text>
</comment>
<organism evidence="6 7">
    <name type="scientific">Atopococcus tabaci</name>
    <dbReference type="NCBI Taxonomy" id="269774"/>
    <lineage>
        <taxon>Bacteria</taxon>
        <taxon>Bacillati</taxon>
        <taxon>Bacillota</taxon>
        <taxon>Bacilli</taxon>
        <taxon>Lactobacillales</taxon>
        <taxon>Carnobacteriaceae</taxon>
        <taxon>Atopococcus</taxon>
    </lineage>
</organism>
<dbReference type="AlphaFoldDB" id="A0AA43ZT12"/>
<reference evidence="6" key="1">
    <citation type="submission" date="2023-07" db="EMBL/GenBank/DDBJ databases">
        <title>Between Cages and Wild: Unraveling the Impact of Captivity on Animal Microbiomes and Antimicrobial Resistance.</title>
        <authorList>
            <person name="Schmartz G.P."/>
            <person name="Rehner J."/>
            <person name="Schuff M.J."/>
            <person name="Becker S.L."/>
            <person name="Kravczyk M."/>
            <person name="Gurevich A."/>
            <person name="Francke R."/>
            <person name="Mueller R."/>
            <person name="Keller V."/>
            <person name="Keller A."/>
        </authorList>
    </citation>
    <scope>NUCLEOTIDE SEQUENCE</scope>
    <source>
        <strain evidence="6">S39M_St_73</strain>
    </source>
</reference>
<name>A0AA43ZT12_9LACT</name>
<feature type="chain" id="PRO_5041430328" evidence="4">
    <location>
        <begin position="23"/>
        <end position="363"/>
    </location>
</feature>
<proteinExistence type="predicted"/>
<evidence type="ECO:0000256" key="1">
    <source>
        <dbReference type="SAM" id="Coils"/>
    </source>
</evidence>
<keyword evidence="4" id="KW-0732">Signal</keyword>
<feature type="transmembrane region" description="Helical" evidence="3">
    <location>
        <begin position="260"/>
        <end position="285"/>
    </location>
</feature>
<dbReference type="PROSITE" id="PS51257">
    <property type="entry name" value="PROKAR_LIPOPROTEIN"/>
    <property type="match status" value="1"/>
</dbReference>
<feature type="coiled-coil region" evidence="1">
    <location>
        <begin position="160"/>
        <end position="211"/>
    </location>
</feature>
<feature type="compositionally biased region" description="Basic and acidic residues" evidence="2">
    <location>
        <begin position="331"/>
        <end position="363"/>
    </location>
</feature>
<feature type="signal peptide" evidence="4">
    <location>
        <begin position="1"/>
        <end position="22"/>
    </location>
</feature>
<keyword evidence="3" id="KW-1133">Transmembrane helix</keyword>
<accession>A0AA43ZT12</accession>
<keyword evidence="1" id="KW-0175">Coiled coil</keyword>
<feature type="region of interest" description="Disordered" evidence="2">
    <location>
        <begin position="295"/>
        <end position="363"/>
    </location>
</feature>